<dbReference type="AlphaFoldDB" id="A0A0C3S5P3"/>
<gene>
    <name evidence="2" type="ORF">PHLGIDRAFT_119556</name>
</gene>
<feature type="transmembrane region" description="Helical" evidence="1">
    <location>
        <begin position="59"/>
        <end position="78"/>
    </location>
</feature>
<keyword evidence="1" id="KW-1133">Transmembrane helix</keyword>
<dbReference type="EMBL" id="KN840535">
    <property type="protein sequence ID" value="KIP05722.1"/>
    <property type="molecule type" value="Genomic_DNA"/>
</dbReference>
<evidence type="ECO:0000256" key="1">
    <source>
        <dbReference type="SAM" id="Phobius"/>
    </source>
</evidence>
<reference evidence="2 3" key="1">
    <citation type="journal article" date="2014" name="PLoS Genet.">
        <title>Analysis of the Phlebiopsis gigantea genome, transcriptome and secretome provides insight into its pioneer colonization strategies of wood.</title>
        <authorList>
            <person name="Hori C."/>
            <person name="Ishida T."/>
            <person name="Igarashi K."/>
            <person name="Samejima M."/>
            <person name="Suzuki H."/>
            <person name="Master E."/>
            <person name="Ferreira P."/>
            <person name="Ruiz-Duenas F.J."/>
            <person name="Held B."/>
            <person name="Canessa P."/>
            <person name="Larrondo L.F."/>
            <person name="Schmoll M."/>
            <person name="Druzhinina I.S."/>
            <person name="Kubicek C.P."/>
            <person name="Gaskell J.A."/>
            <person name="Kersten P."/>
            <person name="St John F."/>
            <person name="Glasner J."/>
            <person name="Sabat G."/>
            <person name="Splinter BonDurant S."/>
            <person name="Syed K."/>
            <person name="Yadav J."/>
            <person name="Mgbeahuruike A.C."/>
            <person name="Kovalchuk A."/>
            <person name="Asiegbu F.O."/>
            <person name="Lackner G."/>
            <person name="Hoffmeister D."/>
            <person name="Rencoret J."/>
            <person name="Gutierrez A."/>
            <person name="Sun H."/>
            <person name="Lindquist E."/>
            <person name="Barry K."/>
            <person name="Riley R."/>
            <person name="Grigoriev I.V."/>
            <person name="Henrissat B."/>
            <person name="Kues U."/>
            <person name="Berka R.M."/>
            <person name="Martinez A.T."/>
            <person name="Covert S.F."/>
            <person name="Blanchette R.A."/>
            <person name="Cullen D."/>
        </authorList>
    </citation>
    <scope>NUCLEOTIDE SEQUENCE [LARGE SCALE GENOMIC DNA]</scope>
    <source>
        <strain evidence="2 3">11061_1 CR5-6</strain>
    </source>
</reference>
<protein>
    <submittedName>
        <fullName evidence="2">Uncharacterized protein</fullName>
    </submittedName>
</protein>
<evidence type="ECO:0000313" key="2">
    <source>
        <dbReference type="EMBL" id="KIP05722.1"/>
    </source>
</evidence>
<keyword evidence="1" id="KW-0812">Transmembrane</keyword>
<feature type="transmembrane region" description="Helical" evidence="1">
    <location>
        <begin position="98"/>
        <end position="121"/>
    </location>
</feature>
<evidence type="ECO:0000313" key="3">
    <source>
        <dbReference type="Proteomes" id="UP000053257"/>
    </source>
</evidence>
<proteinExistence type="predicted"/>
<accession>A0A0C3S5P3</accession>
<dbReference type="OrthoDB" id="2749860at2759"/>
<feature type="transmembrane region" description="Helical" evidence="1">
    <location>
        <begin position="20"/>
        <end position="47"/>
    </location>
</feature>
<name>A0A0C3S5P3_PHLG1</name>
<keyword evidence="3" id="KW-1185">Reference proteome</keyword>
<dbReference type="HOGENOM" id="CLU_046025_17_1_1"/>
<dbReference type="STRING" id="745531.A0A0C3S5P3"/>
<sequence length="123" mass="13810">MTSQLSATLSNSLPKVNVNSTLGAILIGEVLVAILFGITSIQTYLYFHYSWKFEDSWRLKTVIAVLWLINAVYLAFTTGTVYDYCITNFTNLWELTQFSWFFAGTLGCGVEIQFGFCAALFTS</sequence>
<dbReference type="Proteomes" id="UP000053257">
    <property type="component" value="Unassembled WGS sequence"/>
</dbReference>
<organism evidence="2 3">
    <name type="scientific">Phlebiopsis gigantea (strain 11061_1 CR5-6)</name>
    <name type="common">White-rot fungus</name>
    <name type="synonym">Peniophora gigantea</name>
    <dbReference type="NCBI Taxonomy" id="745531"/>
    <lineage>
        <taxon>Eukaryota</taxon>
        <taxon>Fungi</taxon>
        <taxon>Dikarya</taxon>
        <taxon>Basidiomycota</taxon>
        <taxon>Agaricomycotina</taxon>
        <taxon>Agaricomycetes</taxon>
        <taxon>Polyporales</taxon>
        <taxon>Phanerochaetaceae</taxon>
        <taxon>Phlebiopsis</taxon>
    </lineage>
</organism>
<keyword evidence="1" id="KW-0472">Membrane</keyword>